<protein>
    <submittedName>
        <fullName evidence="2">Uncharacterized protein</fullName>
    </submittedName>
</protein>
<evidence type="ECO:0000313" key="2">
    <source>
        <dbReference type="EMBL" id="GMJ02760.1"/>
    </source>
</evidence>
<dbReference type="GO" id="GO:0048364">
    <property type="term" value="P:root development"/>
    <property type="evidence" value="ECO:0007669"/>
    <property type="project" value="InterPro"/>
</dbReference>
<sequence length="267" mass="30027">MAASTAHVRSSSLPTTTHPLLLSVEEQLTRLKASQHEASPSISNRLGGLKELYERVDDMIHLRFPKAHCIEHLEDVLGGSLRVLDACGTVRDVLSRMRESLQALESSREFGLDSEIRAFMVTIKEMNKSISQCFRGMDRKRKSMVLDNDTEMVGVVTMLREAEEISLSVFDSLLSFLLLPKLRSKPSGLSIVLKLLHLKRASCDRVSSTEAELILLKSGKDIKVEQVQKLLKGLEAFQATMKEAEEDLECMFRQMLKTRVSLLNILN</sequence>
<evidence type="ECO:0000313" key="3">
    <source>
        <dbReference type="Proteomes" id="UP001165190"/>
    </source>
</evidence>
<dbReference type="EMBL" id="BSYR01000036">
    <property type="protein sequence ID" value="GMJ02760.1"/>
    <property type="molecule type" value="Genomic_DNA"/>
</dbReference>
<gene>
    <name evidence="2" type="ORF">HRI_003945200</name>
</gene>
<dbReference type="Pfam" id="PF03087">
    <property type="entry name" value="BPS1"/>
    <property type="match status" value="1"/>
</dbReference>
<evidence type="ECO:0000256" key="1">
    <source>
        <dbReference type="SAM" id="Coils"/>
    </source>
</evidence>
<dbReference type="Proteomes" id="UP001165190">
    <property type="component" value="Unassembled WGS sequence"/>
</dbReference>
<dbReference type="OrthoDB" id="1701699at2759"/>
<keyword evidence="3" id="KW-1185">Reference proteome</keyword>
<feature type="coiled-coil region" evidence="1">
    <location>
        <begin position="227"/>
        <end position="254"/>
    </location>
</feature>
<reference evidence="2" key="1">
    <citation type="submission" date="2023-05" db="EMBL/GenBank/DDBJ databases">
        <title>Genome and transcriptome analyses reveal genes involved in the formation of fine ridges on petal epidermal cells in Hibiscus trionum.</title>
        <authorList>
            <person name="Koshimizu S."/>
            <person name="Masuda S."/>
            <person name="Ishii T."/>
            <person name="Shirasu K."/>
            <person name="Hoshino A."/>
            <person name="Arita M."/>
        </authorList>
    </citation>
    <scope>NUCLEOTIDE SEQUENCE</scope>
    <source>
        <strain evidence="2">Hamamatsu line</strain>
    </source>
</reference>
<keyword evidence="1" id="KW-0175">Coiled coil</keyword>
<name>A0A9W7IVI2_HIBTR</name>
<comment type="caution">
    <text evidence="2">The sequence shown here is derived from an EMBL/GenBank/DDBJ whole genome shotgun (WGS) entry which is preliminary data.</text>
</comment>
<dbReference type="AlphaFoldDB" id="A0A9W7IVI2"/>
<organism evidence="2 3">
    <name type="scientific">Hibiscus trionum</name>
    <name type="common">Flower of an hour</name>
    <dbReference type="NCBI Taxonomy" id="183268"/>
    <lineage>
        <taxon>Eukaryota</taxon>
        <taxon>Viridiplantae</taxon>
        <taxon>Streptophyta</taxon>
        <taxon>Embryophyta</taxon>
        <taxon>Tracheophyta</taxon>
        <taxon>Spermatophyta</taxon>
        <taxon>Magnoliopsida</taxon>
        <taxon>eudicotyledons</taxon>
        <taxon>Gunneridae</taxon>
        <taxon>Pentapetalae</taxon>
        <taxon>rosids</taxon>
        <taxon>malvids</taxon>
        <taxon>Malvales</taxon>
        <taxon>Malvaceae</taxon>
        <taxon>Malvoideae</taxon>
        <taxon>Hibiscus</taxon>
    </lineage>
</organism>
<dbReference type="PANTHER" id="PTHR33070">
    <property type="entry name" value="OS06G0725500 PROTEIN"/>
    <property type="match status" value="1"/>
</dbReference>
<dbReference type="InterPro" id="IPR004320">
    <property type="entry name" value="BPS1_pln"/>
</dbReference>
<dbReference type="PANTHER" id="PTHR33070:SF115">
    <property type="entry name" value="T23E18.15"/>
    <property type="match status" value="1"/>
</dbReference>
<proteinExistence type="predicted"/>
<dbReference type="GO" id="GO:0048367">
    <property type="term" value="P:shoot system development"/>
    <property type="evidence" value="ECO:0007669"/>
    <property type="project" value="InterPro"/>
</dbReference>
<accession>A0A9W7IVI2</accession>